<dbReference type="EMBL" id="MSFK01000001">
    <property type="protein sequence ID" value="PWY96241.1"/>
    <property type="molecule type" value="Genomic_DNA"/>
</dbReference>
<feature type="domain" description="Peptidase A1" evidence="4">
    <location>
        <begin position="64"/>
        <end position="380"/>
    </location>
</feature>
<dbReference type="Pfam" id="PF00026">
    <property type="entry name" value="Asp"/>
    <property type="match status" value="1"/>
</dbReference>
<keyword evidence="6" id="KW-1185">Reference proteome</keyword>
<dbReference type="PRINTS" id="PR00792">
    <property type="entry name" value="PEPSIN"/>
</dbReference>
<dbReference type="InterPro" id="IPR001461">
    <property type="entry name" value="Aspartic_peptidase_A1"/>
</dbReference>
<protein>
    <submittedName>
        <fullName evidence="5">Acid protease</fullName>
    </submittedName>
</protein>
<dbReference type="RefSeq" id="XP_025473002.1">
    <property type="nucleotide sequence ID" value="XM_025610486.1"/>
</dbReference>
<keyword evidence="2" id="KW-0378">Hydrolase</keyword>
<keyword evidence="5" id="KW-0645">Protease</keyword>
<feature type="non-terminal residue" evidence="5">
    <location>
        <position position="1"/>
    </location>
</feature>
<organism evidence="5 6">
    <name type="scientific">Aspergillus sclerotioniger CBS 115572</name>
    <dbReference type="NCBI Taxonomy" id="1450535"/>
    <lineage>
        <taxon>Eukaryota</taxon>
        <taxon>Fungi</taxon>
        <taxon>Dikarya</taxon>
        <taxon>Ascomycota</taxon>
        <taxon>Pezizomycotina</taxon>
        <taxon>Eurotiomycetes</taxon>
        <taxon>Eurotiomycetidae</taxon>
        <taxon>Eurotiales</taxon>
        <taxon>Aspergillaceae</taxon>
        <taxon>Aspergillus</taxon>
        <taxon>Aspergillus subgen. Circumdati</taxon>
    </lineage>
</organism>
<evidence type="ECO:0000259" key="4">
    <source>
        <dbReference type="PROSITE" id="PS51767"/>
    </source>
</evidence>
<dbReference type="InterPro" id="IPR034164">
    <property type="entry name" value="Pepsin-like_dom"/>
</dbReference>
<dbReference type="PANTHER" id="PTHR47966:SF57">
    <property type="entry name" value="PEPTIDASE A1 DOMAIN-CONTAINING PROTEIN"/>
    <property type="match status" value="1"/>
</dbReference>
<dbReference type="OrthoDB" id="15189at2759"/>
<keyword evidence="3" id="KW-0732">Signal</keyword>
<dbReference type="Gene3D" id="2.40.70.10">
    <property type="entry name" value="Acid Proteases"/>
    <property type="match status" value="2"/>
</dbReference>
<dbReference type="STRING" id="1450535.A0A317XDJ0"/>
<dbReference type="InterPro" id="IPR021109">
    <property type="entry name" value="Peptidase_aspartic_dom_sf"/>
</dbReference>
<evidence type="ECO:0000313" key="6">
    <source>
        <dbReference type="Proteomes" id="UP000246702"/>
    </source>
</evidence>
<sequence length="433" mass="44519">MTPTHQLLLLGALGILPWASASAASLPQHVSSHINLVHRSEPGAKLTRRGKHGIAAVSESNGFWFGSFDVGNSKNLHMLIDTGSSDVIVNPGLYTPGSSSASLNLTFENAYGTTESDGSGTGTVAGTLYNDTVQFGSLSAAQTVGSATGTVLIPGDGIVGFAGVEVAQFPNGAPPFFHSLCNQGQVSSCRFGLALGKNDTGVQVLGELDSSLFQGNLTSTSVIQEWAFFADLALENTIIASDILVELDSGTATVTGPVDEVLSIFEATSIQAVVQNTTDGVTVTGYFPCDQPPTLGFSIPSQSNASTAEKTDSSLISHQSTIFNIAADQWIAADNGNNNCTAILSGMTVASYPTLWVVGQPFFRGLYIDHNLANATVGLATAKTQGTTVSSGTPTPSSVASSSPSVIATSAASSGMSVHAPLLLLSFLASMLF</sequence>
<dbReference type="AlphaFoldDB" id="A0A317XDJ0"/>
<reference evidence="5 6" key="1">
    <citation type="submission" date="2016-12" db="EMBL/GenBank/DDBJ databases">
        <title>The genomes of Aspergillus section Nigri reveals drivers in fungal speciation.</title>
        <authorList>
            <consortium name="DOE Joint Genome Institute"/>
            <person name="Vesth T.C."/>
            <person name="Nybo J."/>
            <person name="Theobald S."/>
            <person name="Brandl J."/>
            <person name="Frisvad J.C."/>
            <person name="Nielsen K.F."/>
            <person name="Lyhne E.K."/>
            <person name="Kogle M.E."/>
            <person name="Kuo A."/>
            <person name="Riley R."/>
            <person name="Clum A."/>
            <person name="Nolan M."/>
            <person name="Lipzen A."/>
            <person name="Salamov A."/>
            <person name="Henrissat B."/>
            <person name="Wiebenga A."/>
            <person name="De Vries R.P."/>
            <person name="Grigoriev I.V."/>
            <person name="Mortensen U.H."/>
            <person name="Andersen M.R."/>
            <person name="Baker S.E."/>
        </authorList>
    </citation>
    <scope>NUCLEOTIDE SEQUENCE [LARGE SCALE GENOMIC DNA]</scope>
    <source>
        <strain evidence="5 6">CBS 115572</strain>
    </source>
</reference>
<proteinExistence type="inferred from homology"/>
<evidence type="ECO:0000256" key="2">
    <source>
        <dbReference type="ARBA" id="ARBA00022801"/>
    </source>
</evidence>
<evidence type="ECO:0000313" key="5">
    <source>
        <dbReference type="EMBL" id="PWY96241.1"/>
    </source>
</evidence>
<gene>
    <name evidence="5" type="ORF">BO94DRAFT_529635</name>
</gene>
<name>A0A317XDJ0_9EURO</name>
<dbReference type="InterPro" id="IPR033121">
    <property type="entry name" value="PEPTIDASE_A1"/>
</dbReference>
<feature type="signal peptide" evidence="3">
    <location>
        <begin position="1"/>
        <end position="23"/>
    </location>
</feature>
<dbReference type="SUPFAM" id="SSF50630">
    <property type="entry name" value="Acid proteases"/>
    <property type="match status" value="1"/>
</dbReference>
<dbReference type="GO" id="GO:0006508">
    <property type="term" value="P:proteolysis"/>
    <property type="evidence" value="ECO:0007669"/>
    <property type="project" value="UniProtKB-KW"/>
</dbReference>
<evidence type="ECO:0000256" key="1">
    <source>
        <dbReference type="ARBA" id="ARBA00007447"/>
    </source>
</evidence>
<comment type="caution">
    <text evidence="5">The sequence shown here is derived from an EMBL/GenBank/DDBJ whole genome shotgun (WGS) entry which is preliminary data.</text>
</comment>
<dbReference type="CDD" id="cd05471">
    <property type="entry name" value="pepsin_like"/>
    <property type="match status" value="1"/>
</dbReference>
<feature type="chain" id="PRO_5016311106" evidence="3">
    <location>
        <begin position="24"/>
        <end position="433"/>
    </location>
</feature>
<comment type="similarity">
    <text evidence="1">Belongs to the peptidase A1 family.</text>
</comment>
<evidence type="ECO:0000256" key="3">
    <source>
        <dbReference type="SAM" id="SignalP"/>
    </source>
</evidence>
<dbReference type="PANTHER" id="PTHR47966">
    <property type="entry name" value="BETA-SITE APP-CLEAVING ENZYME, ISOFORM A-RELATED"/>
    <property type="match status" value="1"/>
</dbReference>
<dbReference type="GO" id="GO:0004190">
    <property type="term" value="F:aspartic-type endopeptidase activity"/>
    <property type="evidence" value="ECO:0007669"/>
    <property type="project" value="InterPro"/>
</dbReference>
<dbReference type="PROSITE" id="PS51767">
    <property type="entry name" value="PEPTIDASE_A1"/>
    <property type="match status" value="1"/>
</dbReference>
<accession>A0A317XDJ0</accession>
<dbReference type="GeneID" id="37112629"/>
<dbReference type="Proteomes" id="UP000246702">
    <property type="component" value="Unassembled WGS sequence"/>
</dbReference>